<reference evidence="2 3" key="1">
    <citation type="submission" date="2014-11" db="EMBL/GenBank/DDBJ databases">
        <title>Genome sequence of Flavihumibacter solisilvae 3-3.</title>
        <authorList>
            <person name="Zhou G."/>
            <person name="Li M."/>
            <person name="Wang G."/>
        </authorList>
    </citation>
    <scope>NUCLEOTIDE SEQUENCE [LARGE SCALE GENOMIC DNA]</scope>
    <source>
        <strain evidence="2 3">3-3</strain>
    </source>
</reference>
<dbReference type="Proteomes" id="UP000031408">
    <property type="component" value="Unassembled WGS sequence"/>
</dbReference>
<protein>
    <submittedName>
        <fullName evidence="2">Uncharacterized protein</fullName>
    </submittedName>
</protein>
<feature type="region of interest" description="Disordered" evidence="1">
    <location>
        <begin position="1"/>
        <end position="24"/>
    </location>
</feature>
<dbReference type="AlphaFoldDB" id="A0A0C1LJC6"/>
<name>A0A0C1LJC6_9BACT</name>
<dbReference type="EMBL" id="JSVC01000006">
    <property type="protein sequence ID" value="KIC95483.1"/>
    <property type="molecule type" value="Genomic_DNA"/>
</dbReference>
<sequence>MEFTTNERGTNRGLNIQPPNDPGKDQLNATLIEAVYRDIAHLFNKSKSSISGLIGKAEEVFKNFKNTNLNQPLSKSRYAEAFLKIYSFLLDQEKKARRDKDGALLFAYEKWETDPSKPGSYTTKLVDQPWTPARQKSVKEFDVFKEDNIKQCFDYSRKFQPASPGQFVPQKIPVAAKDVPHPGLPAIKDIVAEGETYEEQVIMVKYGITENLKEIVRQNQPDPVLRLEDLALAIRELSRHKLNMNEARQIASEYLNKYVDLPQNSWKKDLLRRNYAEIRKTVNAVTDLKVEMPIEFVFSNYSAINLYFEFHIDFGEDFFKVISGKLRREMNGLYHLHKIDNSLKIFFETNSRKDLAEVIRCVATSRYLMVSYLGDEFQDLGKKRDSLVFRAFEAALLDNEFPKADKQFFLQMDDTYFRILQYIREDKLELAVAANKEVLEKLNQVRSRISAYERDKLKWGGRILFLLTLALDVLISYVTGAIGKFLPRANYVIKAMLPLIQQEIHILSGVQDKRMGGMEMLKEFGMGMISQRVANTVTHKFKEVFKVEINRFNKLVYDTVLNNFVAAFQEELIHLAGKSASLDDFVENLLKNMVSGIAHDTAAGKAIERSRPALEIRIKTNDASLLAQPKRVAEPGIDNKLSSEPHEAAATLIEDTATATGHSDLKTKIEFDIESGKNDKGISPKPNQAERALPPKKKNKHGKSGEEGPDDRTTVSRRESGNAAKGGSKGGSKKKKANAVEQPVAQPEQKIILPILINTTRSGFRRQLIEFFQKNPKHPLIALYDKPNNRLHPSTKKGMDEFYWHENPQAIQAGHVDSHKSELPEKIIIMTAWENQMLKSIIEGKGTPAYMRVRRVLLIDGLPITEESAKHLVAFGKLEQEHLDRAELVDIFDL</sequence>
<proteinExistence type="predicted"/>
<evidence type="ECO:0000313" key="2">
    <source>
        <dbReference type="EMBL" id="KIC95483.1"/>
    </source>
</evidence>
<accession>A0A0C1LJC6</accession>
<evidence type="ECO:0000256" key="1">
    <source>
        <dbReference type="SAM" id="MobiDB-lite"/>
    </source>
</evidence>
<organism evidence="2 3">
    <name type="scientific">Flavihumibacter solisilvae</name>
    <dbReference type="NCBI Taxonomy" id="1349421"/>
    <lineage>
        <taxon>Bacteria</taxon>
        <taxon>Pseudomonadati</taxon>
        <taxon>Bacteroidota</taxon>
        <taxon>Chitinophagia</taxon>
        <taxon>Chitinophagales</taxon>
        <taxon>Chitinophagaceae</taxon>
        <taxon>Flavihumibacter</taxon>
    </lineage>
</organism>
<feature type="region of interest" description="Disordered" evidence="1">
    <location>
        <begin position="675"/>
        <end position="743"/>
    </location>
</feature>
<comment type="caution">
    <text evidence="2">The sequence shown here is derived from an EMBL/GenBank/DDBJ whole genome shotgun (WGS) entry which is preliminary data.</text>
</comment>
<keyword evidence="3" id="KW-1185">Reference proteome</keyword>
<feature type="compositionally biased region" description="Basic and acidic residues" evidence="1">
    <location>
        <begin position="703"/>
        <end position="720"/>
    </location>
</feature>
<feature type="compositionally biased region" description="Polar residues" evidence="1">
    <location>
        <begin position="1"/>
        <end position="18"/>
    </location>
</feature>
<dbReference type="STRING" id="1349421.OI18_06285"/>
<dbReference type="RefSeq" id="WP_039138106.1">
    <property type="nucleotide sequence ID" value="NZ_JSVC01000006.1"/>
</dbReference>
<evidence type="ECO:0000313" key="3">
    <source>
        <dbReference type="Proteomes" id="UP000031408"/>
    </source>
</evidence>
<gene>
    <name evidence="2" type="ORF">OI18_06285</name>
</gene>